<evidence type="ECO:0000259" key="1">
    <source>
        <dbReference type="SMART" id="SM00881"/>
    </source>
</evidence>
<keyword evidence="3" id="KW-1185">Reference proteome</keyword>
<dbReference type="SUPFAM" id="SSF51735">
    <property type="entry name" value="NAD(P)-binding Rossmann-fold domains"/>
    <property type="match status" value="1"/>
</dbReference>
<dbReference type="InterPro" id="IPR003781">
    <property type="entry name" value="CoA-bd"/>
</dbReference>
<organism evidence="2 3">
    <name type="scientific">Dactylosporangium sucinum</name>
    <dbReference type="NCBI Taxonomy" id="1424081"/>
    <lineage>
        <taxon>Bacteria</taxon>
        <taxon>Bacillati</taxon>
        <taxon>Actinomycetota</taxon>
        <taxon>Actinomycetes</taxon>
        <taxon>Micromonosporales</taxon>
        <taxon>Micromonosporaceae</taxon>
        <taxon>Dactylosporangium</taxon>
    </lineage>
</organism>
<dbReference type="InterPro" id="IPR036291">
    <property type="entry name" value="NAD(P)-bd_dom_sf"/>
</dbReference>
<evidence type="ECO:0000313" key="3">
    <source>
        <dbReference type="Proteomes" id="UP000642070"/>
    </source>
</evidence>
<dbReference type="PANTHER" id="PTHR33303:SF2">
    <property type="entry name" value="COA-BINDING DOMAIN-CONTAINING PROTEIN"/>
    <property type="match status" value="1"/>
</dbReference>
<dbReference type="SMART" id="SM00881">
    <property type="entry name" value="CoA_binding"/>
    <property type="match status" value="1"/>
</dbReference>
<proteinExistence type="predicted"/>
<reference evidence="2" key="1">
    <citation type="journal article" date="2014" name="Int. J. Syst. Evol. Microbiol.">
        <title>Complete genome sequence of Corynebacterium casei LMG S-19264T (=DSM 44701T), isolated from a smear-ripened cheese.</title>
        <authorList>
            <consortium name="US DOE Joint Genome Institute (JGI-PGF)"/>
            <person name="Walter F."/>
            <person name="Albersmeier A."/>
            <person name="Kalinowski J."/>
            <person name="Ruckert C."/>
        </authorList>
    </citation>
    <scope>NUCLEOTIDE SEQUENCE</scope>
    <source>
        <strain evidence="2">JCM 19831</strain>
    </source>
</reference>
<feature type="domain" description="CoA-binding" evidence="1">
    <location>
        <begin position="8"/>
        <end position="100"/>
    </location>
</feature>
<dbReference type="PANTHER" id="PTHR33303">
    <property type="entry name" value="CYTOPLASMIC PROTEIN-RELATED"/>
    <property type="match status" value="1"/>
</dbReference>
<evidence type="ECO:0000313" key="2">
    <source>
        <dbReference type="EMBL" id="GGM68301.1"/>
    </source>
</evidence>
<dbReference type="AlphaFoldDB" id="A0A917U9E9"/>
<dbReference type="Gene3D" id="3.40.50.720">
    <property type="entry name" value="NAD(P)-binding Rossmann-like Domain"/>
    <property type="match status" value="1"/>
</dbReference>
<comment type="caution">
    <text evidence="2">The sequence shown here is derived from an EMBL/GenBank/DDBJ whole genome shotgun (WGS) entry which is preliminary data.</text>
</comment>
<name>A0A917U9E9_9ACTN</name>
<gene>
    <name evidence="2" type="ORF">GCM10007977_082620</name>
</gene>
<reference evidence="2" key="2">
    <citation type="submission" date="2020-09" db="EMBL/GenBank/DDBJ databases">
        <authorList>
            <person name="Sun Q."/>
            <person name="Ohkuma M."/>
        </authorList>
    </citation>
    <scope>NUCLEOTIDE SEQUENCE</scope>
    <source>
        <strain evidence="2">JCM 19831</strain>
    </source>
</reference>
<sequence>MRTAREILARARTIAVVGASRDPLKPAHWVPKTLQEQGWRIVPVNPFASEVLGERAYARLADIPEPVDVVNVFRPAREAPELVRQAAAAGARAVWLQPGIASAAARRLAHDAGLDYVEDCCIGAQRALAQMVAGGATPRPVVYRGLYPPQPQPDDRAPNQHFRIVVAGGTQRAVRLSAAAPWCVPSHRASCRSAPTTWTDGHVEARMRRVRSRRAGS</sequence>
<dbReference type="EMBL" id="BMPI01000057">
    <property type="protein sequence ID" value="GGM68301.1"/>
    <property type="molecule type" value="Genomic_DNA"/>
</dbReference>
<dbReference type="Pfam" id="PF13380">
    <property type="entry name" value="CoA_binding_2"/>
    <property type="match status" value="1"/>
</dbReference>
<protein>
    <recommendedName>
        <fullName evidence="1">CoA-binding domain-containing protein</fullName>
    </recommendedName>
</protein>
<dbReference type="Proteomes" id="UP000642070">
    <property type="component" value="Unassembled WGS sequence"/>
</dbReference>
<accession>A0A917U9E9</accession>